<dbReference type="InterPro" id="IPR017261">
    <property type="entry name" value="DNA_mismatch_repair_MutS/MSH"/>
</dbReference>
<evidence type="ECO:0000256" key="1">
    <source>
        <dbReference type="ARBA" id="ARBA00006271"/>
    </source>
</evidence>
<dbReference type="GO" id="GO:0005829">
    <property type="term" value="C:cytosol"/>
    <property type="evidence" value="ECO:0007669"/>
    <property type="project" value="TreeGrafter"/>
</dbReference>
<dbReference type="Pfam" id="PF01624">
    <property type="entry name" value="MutS_I"/>
    <property type="match status" value="1"/>
</dbReference>
<dbReference type="Gene3D" id="3.40.50.300">
    <property type="entry name" value="P-loop containing nucleotide triphosphate hydrolases"/>
    <property type="match status" value="1"/>
</dbReference>
<dbReference type="InterPro" id="IPR000432">
    <property type="entry name" value="DNA_mismatch_repair_MutS_C"/>
</dbReference>
<accession>A0A3R9PL70</accession>
<dbReference type="OrthoDB" id="9802448at2"/>
<dbReference type="RefSeq" id="WP_125555998.1">
    <property type="nucleotide sequence ID" value="NZ_RBVX01000009.1"/>
</dbReference>
<dbReference type="SMART" id="SM00533">
    <property type="entry name" value="MUTSd"/>
    <property type="match status" value="1"/>
</dbReference>
<dbReference type="NCBIfam" id="NF003810">
    <property type="entry name" value="PRK05399.1"/>
    <property type="match status" value="1"/>
</dbReference>
<comment type="similarity">
    <text evidence="1 8">Belongs to the DNA mismatch repair MutS family.</text>
</comment>
<dbReference type="CDD" id="cd03284">
    <property type="entry name" value="ABC_MutS1"/>
    <property type="match status" value="1"/>
</dbReference>
<feature type="domain" description="DNA mismatch repair proteins mutS family" evidence="10">
    <location>
        <begin position="677"/>
        <end position="693"/>
    </location>
</feature>
<keyword evidence="7 8" id="KW-0234">DNA repair</keyword>
<reference evidence="11 12" key="1">
    <citation type="submission" date="2018-10" db="EMBL/GenBank/DDBJ databases">
        <title>Draft genome sequence of Bacillus salarius IM0101, isolated from a hypersaline soil in Inner Mongolia, China.</title>
        <authorList>
            <person name="Yamprayoonswat W."/>
            <person name="Boonvisut S."/>
            <person name="Jumpathong W."/>
            <person name="Sittihan S."/>
            <person name="Ruangsuj P."/>
            <person name="Wanthongcharoen S."/>
            <person name="Thongpramul N."/>
            <person name="Pimmason S."/>
            <person name="Yu B."/>
            <person name="Yasawong M."/>
        </authorList>
    </citation>
    <scope>NUCLEOTIDE SEQUENCE [LARGE SCALE GENOMIC DNA]</scope>
    <source>
        <strain evidence="11 12">IM0101</strain>
    </source>
</reference>
<sequence>MSEETPMMKQYKQIKAEYEDTFLFYRLGDFYELFFDDAVKAAQELEITLTRRGSKNEQDIPMCGVPYHSAEHYISTLIERGFKIAICEQVEDPKTAKGVVKREVVQIITPGTVMEGKAIQEKENNFIAAMYPFSDQSAAFVKADLTTGETAGAILNEDVNEWKREILRSDIKEMVVPSFFEIDELTVSSMVFSEEDDTDLQPEFKDLCSQDSNDKLKTAFAILTNYFKRTQKRALSHLQPLLVYKPHERMQLDLHSRRNLELTETMMENKKKGSLLWLVDQTVTAMGGRLVKKWIEEPLLNTKEINNRHSLVQSLLDHYFEREELRDRLRHVYDLERLAGKTAYGNVNARELVQLRRSLQELPDLFNLLAQLNNSYVKELTERSNDFTDLRQLLEESLTNDPPISITEGGLIKEGYNEKLDEYKEASRNGKEWISRLEQQEREETGIKSLKVGFNRVFGYYIEVTKANIPYLPEGRYERKQTLTNAERYVTPELKEKESLILGAEEHSTNLEYQLFLEIREKVKSYLHPLQHTARIVSEIDVLQGFSLVSERHQYVCPKFSQDRTLSIQDGRHPVVEQVLDQGDYVANDIGLGAAEEMLLITGPNMAGKSTYMRQIALISIMAQAGCFVPALHAQLPIFDQVFTRIGAADDLSSGQSTFMVEMLETRQALSMATPNSLILLDEIGRGTSTYDGMALAQSIVEYIHNEIGAKTLFSTHYHELTSLAETLDKLKNVHVRAVEEDGEIVFLHKVEQGKADRSYGIYVAKLADLPDEVLERAETLLHHFEAASGTESSTRRETTHEPETTPSLYEDDTSVSSSTKNEGAEQLALFQTGQELEHQEKEKKEDKAVESVLKDLKQADILHMSPIEALETLYKYQQTLRS</sequence>
<dbReference type="GO" id="GO:0006298">
    <property type="term" value="P:mismatch repair"/>
    <property type="evidence" value="ECO:0007669"/>
    <property type="project" value="UniProtKB-UniRule"/>
</dbReference>
<dbReference type="FunFam" id="1.10.1420.10:FF:000007">
    <property type="entry name" value="DNA mismatch repair protein MutS"/>
    <property type="match status" value="1"/>
</dbReference>
<dbReference type="GO" id="GO:0003684">
    <property type="term" value="F:damaged DNA binding"/>
    <property type="evidence" value="ECO:0007669"/>
    <property type="project" value="UniProtKB-UniRule"/>
</dbReference>
<dbReference type="NCBIfam" id="TIGR01070">
    <property type="entry name" value="mutS1"/>
    <property type="match status" value="1"/>
</dbReference>
<dbReference type="InterPro" id="IPR027417">
    <property type="entry name" value="P-loop_NTPase"/>
</dbReference>
<evidence type="ECO:0000313" key="11">
    <source>
        <dbReference type="EMBL" id="RSL33240.1"/>
    </source>
</evidence>
<evidence type="ECO:0000256" key="8">
    <source>
        <dbReference type="HAMAP-Rule" id="MF_00096"/>
    </source>
</evidence>
<dbReference type="SUPFAM" id="SSF53150">
    <property type="entry name" value="DNA repair protein MutS, domain II"/>
    <property type="match status" value="1"/>
</dbReference>
<dbReference type="InterPro" id="IPR007696">
    <property type="entry name" value="DNA_mismatch_repair_MutS_core"/>
</dbReference>
<protein>
    <recommendedName>
        <fullName evidence="2 8">DNA mismatch repair protein MutS</fullName>
    </recommendedName>
</protein>
<dbReference type="Gene3D" id="3.40.1170.10">
    <property type="entry name" value="DNA repair protein MutS, domain I"/>
    <property type="match status" value="1"/>
</dbReference>
<dbReference type="PIRSF" id="PIRSF037677">
    <property type="entry name" value="DNA_mis_repair_Msh6"/>
    <property type="match status" value="1"/>
</dbReference>
<feature type="compositionally biased region" description="Basic and acidic residues" evidence="9">
    <location>
        <begin position="794"/>
        <end position="804"/>
    </location>
</feature>
<comment type="function">
    <text evidence="8">This protein is involved in the repair of mismatches in DNA. It is possible that it carries out the mismatch recognition step. This protein has a weak ATPase activity.</text>
</comment>
<evidence type="ECO:0000256" key="3">
    <source>
        <dbReference type="ARBA" id="ARBA00022741"/>
    </source>
</evidence>
<dbReference type="FunFam" id="3.40.1170.10:FF:000001">
    <property type="entry name" value="DNA mismatch repair protein MutS"/>
    <property type="match status" value="1"/>
</dbReference>
<organism evidence="11 12">
    <name type="scientific">Salibacterium salarium</name>
    <dbReference type="NCBI Taxonomy" id="284579"/>
    <lineage>
        <taxon>Bacteria</taxon>
        <taxon>Bacillati</taxon>
        <taxon>Bacillota</taxon>
        <taxon>Bacilli</taxon>
        <taxon>Bacillales</taxon>
        <taxon>Bacillaceae</taxon>
    </lineage>
</organism>
<dbReference type="InterPro" id="IPR007695">
    <property type="entry name" value="DNA_mismatch_repair_MutS-lik_N"/>
</dbReference>
<keyword evidence="12" id="KW-1185">Reference proteome</keyword>
<dbReference type="Gene3D" id="1.10.1420.10">
    <property type="match status" value="2"/>
</dbReference>
<dbReference type="SUPFAM" id="SSF55271">
    <property type="entry name" value="DNA repair protein MutS, domain I"/>
    <property type="match status" value="1"/>
</dbReference>
<dbReference type="Gene3D" id="3.30.420.110">
    <property type="entry name" value="MutS, connector domain"/>
    <property type="match status" value="1"/>
</dbReference>
<dbReference type="GO" id="GO:0005524">
    <property type="term" value="F:ATP binding"/>
    <property type="evidence" value="ECO:0007669"/>
    <property type="project" value="UniProtKB-UniRule"/>
</dbReference>
<name>A0A3R9PL70_9BACI</name>
<dbReference type="PROSITE" id="PS00486">
    <property type="entry name" value="DNA_MISMATCH_REPAIR_2"/>
    <property type="match status" value="1"/>
</dbReference>
<evidence type="ECO:0000256" key="6">
    <source>
        <dbReference type="ARBA" id="ARBA00023125"/>
    </source>
</evidence>
<dbReference type="SUPFAM" id="SSF52540">
    <property type="entry name" value="P-loop containing nucleoside triphosphate hydrolases"/>
    <property type="match status" value="1"/>
</dbReference>
<evidence type="ECO:0000256" key="9">
    <source>
        <dbReference type="SAM" id="MobiDB-lite"/>
    </source>
</evidence>
<evidence type="ECO:0000256" key="5">
    <source>
        <dbReference type="ARBA" id="ARBA00022840"/>
    </source>
</evidence>
<dbReference type="Pfam" id="PF00488">
    <property type="entry name" value="MutS_V"/>
    <property type="match status" value="1"/>
</dbReference>
<dbReference type="FunFam" id="3.40.50.300:FF:000896">
    <property type="entry name" value="DNA mismatch repair protein MutS"/>
    <property type="match status" value="1"/>
</dbReference>
<evidence type="ECO:0000313" key="12">
    <source>
        <dbReference type="Proteomes" id="UP000275076"/>
    </source>
</evidence>
<feature type="region of interest" description="Disordered" evidence="9">
    <location>
        <begin position="785"/>
        <end position="824"/>
    </location>
</feature>
<gene>
    <name evidence="8 11" type="primary">mutS</name>
    <name evidence="11" type="ORF">D7Z54_11475</name>
</gene>
<comment type="caution">
    <text evidence="11">The sequence shown here is derived from an EMBL/GenBank/DDBJ whole genome shotgun (WGS) entry which is preliminary data.</text>
</comment>
<dbReference type="InterPro" id="IPR005748">
    <property type="entry name" value="DNA_mismatch_repair_MutS"/>
</dbReference>
<evidence type="ECO:0000256" key="4">
    <source>
        <dbReference type="ARBA" id="ARBA00022763"/>
    </source>
</evidence>
<dbReference type="HAMAP" id="MF_00096">
    <property type="entry name" value="MutS"/>
    <property type="match status" value="1"/>
</dbReference>
<evidence type="ECO:0000256" key="2">
    <source>
        <dbReference type="ARBA" id="ARBA00021982"/>
    </source>
</evidence>
<dbReference type="InterPro" id="IPR045076">
    <property type="entry name" value="MutS"/>
</dbReference>
<dbReference type="AlphaFoldDB" id="A0A3R9PL70"/>
<evidence type="ECO:0000256" key="7">
    <source>
        <dbReference type="ARBA" id="ARBA00023204"/>
    </source>
</evidence>
<dbReference type="PANTHER" id="PTHR11361:SF34">
    <property type="entry name" value="DNA MISMATCH REPAIR PROTEIN MSH1, MITOCHONDRIAL"/>
    <property type="match status" value="1"/>
</dbReference>
<dbReference type="InterPro" id="IPR007861">
    <property type="entry name" value="DNA_mismatch_repair_MutS_clamp"/>
</dbReference>
<proteinExistence type="inferred from homology"/>
<keyword evidence="6 8" id="KW-0238">DNA-binding</keyword>
<keyword evidence="4 8" id="KW-0227">DNA damage</keyword>
<dbReference type="SMART" id="SM00534">
    <property type="entry name" value="MUTSac"/>
    <property type="match status" value="1"/>
</dbReference>
<dbReference type="InterPro" id="IPR036678">
    <property type="entry name" value="MutS_con_dom_sf"/>
</dbReference>
<dbReference type="InterPro" id="IPR036187">
    <property type="entry name" value="DNA_mismatch_repair_MutS_sf"/>
</dbReference>
<dbReference type="GO" id="GO:0140664">
    <property type="term" value="F:ATP-dependent DNA damage sensor activity"/>
    <property type="evidence" value="ECO:0007669"/>
    <property type="project" value="InterPro"/>
</dbReference>
<dbReference type="Pfam" id="PF05192">
    <property type="entry name" value="MutS_III"/>
    <property type="match status" value="1"/>
</dbReference>
<dbReference type="SUPFAM" id="SSF48334">
    <property type="entry name" value="DNA repair protein MutS, domain III"/>
    <property type="match status" value="1"/>
</dbReference>
<evidence type="ECO:0000259" key="10">
    <source>
        <dbReference type="PROSITE" id="PS00486"/>
    </source>
</evidence>
<dbReference type="InterPro" id="IPR016151">
    <property type="entry name" value="DNA_mismatch_repair_MutS_N"/>
</dbReference>
<dbReference type="GO" id="GO:0030983">
    <property type="term" value="F:mismatched DNA binding"/>
    <property type="evidence" value="ECO:0007669"/>
    <property type="project" value="InterPro"/>
</dbReference>
<keyword evidence="5 8" id="KW-0067">ATP-binding</keyword>
<dbReference type="Proteomes" id="UP000275076">
    <property type="component" value="Unassembled WGS sequence"/>
</dbReference>
<dbReference type="Pfam" id="PF05190">
    <property type="entry name" value="MutS_IV"/>
    <property type="match status" value="1"/>
</dbReference>
<dbReference type="PANTHER" id="PTHR11361">
    <property type="entry name" value="DNA MISMATCH REPAIR PROTEIN MUTS FAMILY MEMBER"/>
    <property type="match status" value="1"/>
</dbReference>
<keyword evidence="3 8" id="KW-0547">Nucleotide-binding</keyword>
<dbReference type="EMBL" id="RBVX01000009">
    <property type="protein sequence ID" value="RSL33240.1"/>
    <property type="molecule type" value="Genomic_DNA"/>
</dbReference>
<feature type="binding site" evidence="8">
    <location>
        <begin position="603"/>
        <end position="610"/>
    </location>
    <ligand>
        <name>ATP</name>
        <dbReference type="ChEBI" id="CHEBI:30616"/>
    </ligand>
</feature>